<evidence type="ECO:0000313" key="8">
    <source>
        <dbReference type="EMBL" id="KAJ4759896.1"/>
    </source>
</evidence>
<proteinExistence type="predicted"/>
<feature type="transmembrane region" description="Helical" evidence="6">
    <location>
        <begin position="213"/>
        <end position="236"/>
    </location>
</feature>
<keyword evidence="4 6" id="KW-0472">Membrane</keyword>
<keyword evidence="3 6" id="KW-1133">Transmembrane helix</keyword>
<dbReference type="AlphaFoldDB" id="A0AAV8D0F2"/>
<feature type="region of interest" description="Disordered" evidence="5">
    <location>
        <begin position="92"/>
        <end position="128"/>
    </location>
</feature>
<organism evidence="8 9">
    <name type="scientific">Rhynchospora pubera</name>
    <dbReference type="NCBI Taxonomy" id="906938"/>
    <lineage>
        <taxon>Eukaryota</taxon>
        <taxon>Viridiplantae</taxon>
        <taxon>Streptophyta</taxon>
        <taxon>Embryophyta</taxon>
        <taxon>Tracheophyta</taxon>
        <taxon>Spermatophyta</taxon>
        <taxon>Magnoliopsida</taxon>
        <taxon>Liliopsida</taxon>
        <taxon>Poales</taxon>
        <taxon>Cyperaceae</taxon>
        <taxon>Cyperoideae</taxon>
        <taxon>Rhynchosporeae</taxon>
        <taxon>Rhynchospora</taxon>
    </lineage>
</organism>
<evidence type="ECO:0000256" key="5">
    <source>
        <dbReference type="SAM" id="MobiDB-lite"/>
    </source>
</evidence>
<comment type="caution">
    <text evidence="8">The sequence shown here is derived from an EMBL/GenBank/DDBJ whole genome shotgun (WGS) entry which is preliminary data.</text>
</comment>
<dbReference type="Proteomes" id="UP001140206">
    <property type="component" value="Chromosome 4"/>
</dbReference>
<feature type="region of interest" description="Disordered" evidence="5">
    <location>
        <begin position="147"/>
        <end position="167"/>
    </location>
</feature>
<dbReference type="PANTHER" id="PTHR47681">
    <property type="entry name" value="PHOSPHATIDYLINOSITOL N-ACETYLGLUCOSAMINYLTRANSFERASE SUBUNIT P-RELATED"/>
    <property type="match status" value="1"/>
</dbReference>
<reference evidence="8" key="1">
    <citation type="submission" date="2022-08" db="EMBL/GenBank/DDBJ databases">
        <authorList>
            <person name="Marques A."/>
        </authorList>
    </citation>
    <scope>NUCLEOTIDE SEQUENCE</scope>
    <source>
        <strain evidence="8">RhyPub2mFocal</strain>
        <tissue evidence="8">Leaves</tissue>
    </source>
</reference>
<feature type="domain" description="PIG-P" evidence="7">
    <location>
        <begin position="172"/>
        <end position="287"/>
    </location>
</feature>
<evidence type="ECO:0000256" key="4">
    <source>
        <dbReference type="ARBA" id="ARBA00023136"/>
    </source>
</evidence>
<keyword evidence="2 6" id="KW-0812">Transmembrane</keyword>
<comment type="subcellular location">
    <subcellularLocation>
        <location evidence="1">Membrane</location>
        <topology evidence="1">Multi-pass membrane protein</topology>
    </subcellularLocation>
</comment>
<evidence type="ECO:0000256" key="6">
    <source>
        <dbReference type="SAM" id="Phobius"/>
    </source>
</evidence>
<protein>
    <submittedName>
        <fullName evidence="8">Phosphatidylinositol N-acetylglucosaminyltransferase subunit P</fullName>
    </submittedName>
</protein>
<evidence type="ECO:0000259" key="7">
    <source>
        <dbReference type="Pfam" id="PF08510"/>
    </source>
</evidence>
<accession>A0AAV8D0F2</accession>
<keyword evidence="8" id="KW-0808">Transferase</keyword>
<gene>
    <name evidence="8" type="ORF">LUZ62_070271</name>
</gene>
<dbReference type="Pfam" id="PF08510">
    <property type="entry name" value="PIG-P"/>
    <property type="match status" value="1"/>
</dbReference>
<dbReference type="GO" id="GO:0016020">
    <property type="term" value="C:membrane"/>
    <property type="evidence" value="ECO:0007669"/>
    <property type="project" value="UniProtKB-SubCell"/>
</dbReference>
<dbReference type="PANTHER" id="PTHR47681:SF3">
    <property type="entry name" value="PHOSPHATIDYLINOSITOL N-ACETYLGLUCOSAMINYLTRANSFERASE SUBUNIT P-RELATED"/>
    <property type="match status" value="1"/>
</dbReference>
<dbReference type="InterPro" id="IPR013717">
    <property type="entry name" value="PIG-P"/>
</dbReference>
<name>A0AAV8D0F2_9POAL</name>
<dbReference type="EMBL" id="JAMFTS010000004">
    <property type="protein sequence ID" value="KAJ4759896.1"/>
    <property type="molecule type" value="Genomic_DNA"/>
</dbReference>
<sequence>MPQNPILECYLDRRFCILKWAEQRRLPPLFLNQTVSKTLDLLSLTHSTPPLPSLPPPPKTPLHPFFLPSLLLCQARPTSSRLLDRFRLTGQLSSHSQPKCPTKERKGSPLLTSREAMDEAPGSPTTLVVSSPRRTLSLLRERRASDASSLSLNHEKRTSAAPLAGDHGPKPSEVYGFVGSITTVIATAIYLVWAYTPQPWLHSLGITYYPSKYWALAVPSFVTMSVFLMMVLYLGLNFLVTPPSYSPNTIYDEYSREPTAFTLFEGMEKPIDPISDVGIDQINHLMFSDTNQ</sequence>
<feature type="transmembrane region" description="Helical" evidence="6">
    <location>
        <begin position="174"/>
        <end position="193"/>
    </location>
</feature>
<keyword evidence="8" id="KW-0328">Glycosyltransferase</keyword>
<evidence type="ECO:0000256" key="2">
    <source>
        <dbReference type="ARBA" id="ARBA00022692"/>
    </source>
</evidence>
<keyword evidence="9" id="KW-1185">Reference proteome</keyword>
<evidence type="ECO:0000256" key="1">
    <source>
        <dbReference type="ARBA" id="ARBA00004141"/>
    </source>
</evidence>
<evidence type="ECO:0000256" key="3">
    <source>
        <dbReference type="ARBA" id="ARBA00022989"/>
    </source>
</evidence>
<dbReference type="GO" id="GO:0016757">
    <property type="term" value="F:glycosyltransferase activity"/>
    <property type="evidence" value="ECO:0007669"/>
    <property type="project" value="UniProtKB-KW"/>
</dbReference>
<evidence type="ECO:0000313" key="9">
    <source>
        <dbReference type="Proteomes" id="UP001140206"/>
    </source>
</evidence>